<evidence type="ECO:0000256" key="5">
    <source>
        <dbReference type="ARBA" id="ARBA00022723"/>
    </source>
</evidence>
<dbReference type="Gene3D" id="1.20.900.10">
    <property type="entry name" value="Dbl homology (DH) domain"/>
    <property type="match status" value="1"/>
</dbReference>
<keyword evidence="9" id="KW-0206">Cytoskeleton</keyword>
<evidence type="ECO:0000256" key="11">
    <source>
        <dbReference type="SAM" id="MobiDB-lite"/>
    </source>
</evidence>
<feature type="region of interest" description="Disordered" evidence="11">
    <location>
        <begin position="115"/>
        <end position="166"/>
    </location>
</feature>
<dbReference type="Proteomes" id="UP000765507">
    <property type="component" value="Unassembled WGS sequence"/>
</dbReference>
<evidence type="ECO:0000256" key="8">
    <source>
        <dbReference type="ARBA" id="ARBA00022833"/>
    </source>
</evidence>
<feature type="compositionally biased region" description="Basic and acidic residues" evidence="11">
    <location>
        <begin position="270"/>
        <end position="280"/>
    </location>
</feature>
<dbReference type="InterPro" id="IPR000219">
    <property type="entry name" value="DH_dom"/>
</dbReference>
<keyword evidence="5" id="KW-0479">Metal-binding</keyword>
<feature type="region of interest" description="Disordered" evidence="11">
    <location>
        <begin position="195"/>
        <end position="233"/>
    </location>
</feature>
<evidence type="ECO:0000313" key="16">
    <source>
        <dbReference type="Proteomes" id="UP000765507"/>
    </source>
</evidence>
<comment type="subcellular location">
    <subcellularLocation>
        <location evidence="1">Cytoplasm</location>
        <location evidence="1">Cytoskeleton</location>
    </subcellularLocation>
</comment>
<dbReference type="SUPFAM" id="SSF48065">
    <property type="entry name" value="DBL homology domain (DH-domain)"/>
    <property type="match status" value="1"/>
</dbReference>
<dbReference type="SUPFAM" id="SSF50729">
    <property type="entry name" value="PH domain-like"/>
    <property type="match status" value="2"/>
</dbReference>
<comment type="caution">
    <text evidence="15">The sequence shown here is derived from an EMBL/GenBank/DDBJ whole genome shotgun (WGS) entry which is preliminary data.</text>
</comment>
<dbReference type="PANTHER" id="PTHR12673">
    <property type="entry name" value="FACIOGENITAL DYSPLASIA PROTEIN"/>
    <property type="match status" value="1"/>
</dbReference>
<dbReference type="Pfam" id="PF00621">
    <property type="entry name" value="RhoGEF"/>
    <property type="match status" value="1"/>
</dbReference>
<dbReference type="InterPro" id="IPR017455">
    <property type="entry name" value="Znf_FYVE-rel"/>
</dbReference>
<dbReference type="Gene3D" id="3.30.40.10">
    <property type="entry name" value="Zinc/RING finger domain, C3HC4 (zinc finger)"/>
    <property type="match status" value="1"/>
</dbReference>
<keyword evidence="7 10" id="KW-0863">Zinc-finger</keyword>
<dbReference type="GO" id="GO:0008270">
    <property type="term" value="F:zinc ion binding"/>
    <property type="evidence" value="ECO:0007669"/>
    <property type="project" value="UniProtKB-KW"/>
</dbReference>
<dbReference type="CDD" id="cd13387">
    <property type="entry name" value="PH1_FGD3"/>
    <property type="match status" value="1"/>
</dbReference>
<sequence length="959" mass="106337">WSRSQAWRARCGGRLGGGGNPPPPSPSSLLCEGSAVTRRPARAAAAPGSVRGLQAALEPMELPEGCPCAPFQIKCHIDSNPTLEACGELQHISPVQCIHQTGRKPKTKSPLAKTHLLQKPQVPPKPVHLKPGQERIPPAPSRPLPADPKSSRSLVPEEEETQTSAGVNILIEKFESIRQPTHVLQRNQLNLTFKMEPGLDSSKQPSSSDCEVVASCGSSTNEKSEPDENEPDVLCSEELSNADIMKIKELSIGENKSYEDCTAVNVSKEPSGELESKDSTSELNGNGKIPNRDSGIDSPSCSVAGETFPNEEGTDQKKSTASGNPTEMETDSKGSKSSPVEQKRDSTQDEDSDLDEGSSEEQETAEVPKLEDLDVNKCTEPQKLFNIANELLHTEEAYVKRLHLLDQVFCTKLSEAGVPTEVITGIFSNISSIYCFHGQFLLPELQTRITQEWNANPRLGDILQKLAPFLKMYGEYVKNFDRAMDMVNTWMQRSSPFKDVVQNVQLQKQDVCGNLTLQHHMLEPVQRIPRYELLLKDYLKKLPEESPDRKDAEKSLELISTAANHSNAAIRKMEKMHKLLEVYERLGGEEDIVNPANELIKEGHIQKLSAKNGTAQDRYLYLFNSMVLYCVPKLRLIGQKFSVREKMDIAGLQVQEIVKQNVTHTFSITGKKRSLELQARTEEEKREWIQVIQATIEKHKQNSETFRAFNCSLSQEDEHLPDSSIVSTSSVESMPGAESISASGGPDSCRKSSSKAKRDKEKQACKSCNESFNSITKRRHHCKQCGAVICAKCSEFKPLADNSRHNRVCKDCFLLSSAVPCNAGAESMGEQKKKTAVEKPNFLSAENSLFSSRLLFLDKGKTWCKMCVTIPKTEPLVLYLHGGSQDGQTPRAIPLPGYAVSLPSSGEKFEMKHVFKLCQSQQTIYFSAEDEEQQTKWMEILTKAAKGETEDIAEVIGHL</sequence>
<dbReference type="Pfam" id="PF00169">
    <property type="entry name" value="PH"/>
    <property type="match status" value="2"/>
</dbReference>
<dbReference type="InterPro" id="IPR013083">
    <property type="entry name" value="Znf_RING/FYVE/PHD"/>
</dbReference>
<dbReference type="Gene3D" id="2.30.29.30">
    <property type="entry name" value="Pleckstrin-homology domain (PH domain)/Phosphotyrosine-binding domain (PTB)"/>
    <property type="match status" value="2"/>
</dbReference>
<feature type="region of interest" description="Disordered" evidence="11">
    <location>
        <begin position="11"/>
        <end position="31"/>
    </location>
</feature>
<evidence type="ECO:0000256" key="9">
    <source>
        <dbReference type="ARBA" id="ARBA00023212"/>
    </source>
</evidence>
<evidence type="ECO:0000259" key="14">
    <source>
        <dbReference type="PROSITE" id="PS50178"/>
    </source>
</evidence>
<feature type="compositionally biased region" description="Acidic residues" evidence="11">
    <location>
        <begin position="348"/>
        <end position="364"/>
    </location>
</feature>
<evidence type="ECO:0000256" key="3">
    <source>
        <dbReference type="ARBA" id="ARBA00022553"/>
    </source>
</evidence>
<evidence type="ECO:0000256" key="7">
    <source>
        <dbReference type="ARBA" id="ARBA00022771"/>
    </source>
</evidence>
<evidence type="ECO:0000256" key="4">
    <source>
        <dbReference type="ARBA" id="ARBA00022658"/>
    </source>
</evidence>
<feature type="non-terminal residue" evidence="15">
    <location>
        <position position="1"/>
    </location>
</feature>
<dbReference type="GO" id="GO:0005085">
    <property type="term" value="F:guanyl-nucleotide exchange factor activity"/>
    <property type="evidence" value="ECO:0007669"/>
    <property type="project" value="UniProtKB-KW"/>
</dbReference>
<dbReference type="OrthoDB" id="660555at2759"/>
<dbReference type="AlphaFoldDB" id="A0A8T1TF88"/>
<dbReference type="SUPFAM" id="SSF57903">
    <property type="entry name" value="FYVE/PHD zinc finger"/>
    <property type="match status" value="1"/>
</dbReference>
<dbReference type="GO" id="GO:0046847">
    <property type="term" value="P:filopodium assembly"/>
    <property type="evidence" value="ECO:0007669"/>
    <property type="project" value="TreeGrafter"/>
</dbReference>
<feature type="region of interest" description="Disordered" evidence="11">
    <location>
        <begin position="258"/>
        <end position="373"/>
    </location>
</feature>
<evidence type="ECO:0000313" key="15">
    <source>
        <dbReference type="EMBL" id="KAG6939434.1"/>
    </source>
</evidence>
<dbReference type="FunFam" id="1.20.900.10:FF:000013">
    <property type="entry name" value="FYVE, RhoGEF and PH domain-containing protein 4"/>
    <property type="match status" value="1"/>
</dbReference>
<feature type="domain" description="PH" evidence="12">
    <location>
        <begin position="847"/>
        <end position="946"/>
    </location>
</feature>
<dbReference type="EMBL" id="JAHGAV010000011">
    <property type="protein sequence ID" value="KAG6939434.1"/>
    <property type="molecule type" value="Genomic_DNA"/>
</dbReference>
<organism evidence="15 16">
    <name type="scientific">Chelydra serpentina</name>
    <name type="common">Snapping turtle</name>
    <name type="synonym">Testudo serpentina</name>
    <dbReference type="NCBI Taxonomy" id="8475"/>
    <lineage>
        <taxon>Eukaryota</taxon>
        <taxon>Metazoa</taxon>
        <taxon>Chordata</taxon>
        <taxon>Craniata</taxon>
        <taxon>Vertebrata</taxon>
        <taxon>Euteleostomi</taxon>
        <taxon>Archelosauria</taxon>
        <taxon>Testudinata</taxon>
        <taxon>Testudines</taxon>
        <taxon>Cryptodira</taxon>
        <taxon>Durocryptodira</taxon>
        <taxon>Americhelydia</taxon>
        <taxon>Chelydroidea</taxon>
        <taxon>Chelydridae</taxon>
        <taxon>Chelydra</taxon>
    </lineage>
</organism>
<evidence type="ECO:0000256" key="10">
    <source>
        <dbReference type="PROSITE-ProRule" id="PRU00091"/>
    </source>
</evidence>
<keyword evidence="2" id="KW-0963">Cytoplasm</keyword>
<dbReference type="SMART" id="SM00064">
    <property type="entry name" value="FYVE"/>
    <property type="match status" value="1"/>
</dbReference>
<accession>A0A8T1TF88</accession>
<proteinExistence type="predicted"/>
<dbReference type="PROSITE" id="PS50003">
    <property type="entry name" value="PH_DOMAIN"/>
    <property type="match status" value="2"/>
</dbReference>
<gene>
    <name evidence="15" type="primary">FGD3</name>
    <name evidence="15" type="ORF">G0U57_001533</name>
</gene>
<dbReference type="SMART" id="SM00325">
    <property type="entry name" value="RhoGEF"/>
    <property type="match status" value="1"/>
</dbReference>
<dbReference type="GO" id="GO:0007010">
    <property type="term" value="P:cytoskeleton organization"/>
    <property type="evidence" value="ECO:0007669"/>
    <property type="project" value="TreeGrafter"/>
</dbReference>
<feature type="domain" description="FYVE-type" evidence="14">
    <location>
        <begin position="759"/>
        <end position="817"/>
    </location>
</feature>
<dbReference type="PROSITE" id="PS50178">
    <property type="entry name" value="ZF_FYVE"/>
    <property type="match status" value="1"/>
</dbReference>
<dbReference type="Pfam" id="PF01363">
    <property type="entry name" value="FYVE"/>
    <property type="match status" value="1"/>
</dbReference>
<evidence type="ECO:0000259" key="13">
    <source>
        <dbReference type="PROSITE" id="PS50010"/>
    </source>
</evidence>
<dbReference type="PROSITE" id="PS50010">
    <property type="entry name" value="DH_2"/>
    <property type="match status" value="1"/>
</dbReference>
<reference evidence="15 16" key="1">
    <citation type="journal article" date="2020" name="G3 (Bethesda)">
        <title>Draft Genome of the Common Snapping Turtle, Chelydra serpentina, a Model for Phenotypic Plasticity in Reptiles.</title>
        <authorList>
            <person name="Das D."/>
            <person name="Singh S.K."/>
            <person name="Bierstedt J."/>
            <person name="Erickson A."/>
            <person name="Galli G.L.J."/>
            <person name="Crossley D.A. 2nd"/>
            <person name="Rhen T."/>
        </authorList>
    </citation>
    <scope>NUCLEOTIDE SEQUENCE [LARGE SCALE GENOMIC DNA]</scope>
    <source>
        <strain evidence="15">KW</strain>
    </source>
</reference>
<dbReference type="InterPro" id="IPR035941">
    <property type="entry name" value="FGD1-4_PH2"/>
</dbReference>
<evidence type="ECO:0000256" key="6">
    <source>
        <dbReference type="ARBA" id="ARBA00022737"/>
    </source>
</evidence>
<dbReference type="GO" id="GO:0005737">
    <property type="term" value="C:cytoplasm"/>
    <property type="evidence" value="ECO:0007669"/>
    <property type="project" value="TreeGrafter"/>
</dbReference>
<dbReference type="CDD" id="cd15740">
    <property type="entry name" value="FYVE_FGD3"/>
    <property type="match status" value="1"/>
</dbReference>
<dbReference type="InterPro" id="IPR011011">
    <property type="entry name" value="Znf_FYVE_PHD"/>
</dbReference>
<feature type="domain" description="DH" evidence="13">
    <location>
        <begin position="383"/>
        <end position="569"/>
    </location>
</feature>
<feature type="domain" description="PH" evidence="12">
    <location>
        <begin position="598"/>
        <end position="697"/>
    </location>
</feature>
<evidence type="ECO:0000256" key="1">
    <source>
        <dbReference type="ARBA" id="ARBA00004245"/>
    </source>
</evidence>
<evidence type="ECO:0000259" key="12">
    <source>
        <dbReference type="PROSITE" id="PS50003"/>
    </source>
</evidence>
<feature type="region of interest" description="Disordered" evidence="11">
    <location>
        <begin position="722"/>
        <end position="755"/>
    </location>
</feature>
<keyword evidence="6" id="KW-0677">Repeat</keyword>
<dbReference type="CDD" id="cd13236">
    <property type="entry name" value="PH2_FGD1-4"/>
    <property type="match status" value="1"/>
</dbReference>
<name>A0A8T1TF88_CHESE</name>
<dbReference type="CDD" id="cd00160">
    <property type="entry name" value="RhoGEF"/>
    <property type="match status" value="1"/>
</dbReference>
<protein>
    <submittedName>
        <fullName evidence="15">FYVE, RhoGEF and PH domain containing 3</fullName>
    </submittedName>
</protein>
<dbReference type="InterPro" id="IPR011993">
    <property type="entry name" value="PH-like_dom_sf"/>
</dbReference>
<feature type="compositionally biased region" description="Pro residues" evidence="11">
    <location>
        <begin position="137"/>
        <end position="146"/>
    </location>
</feature>
<evidence type="ECO:0000256" key="2">
    <source>
        <dbReference type="ARBA" id="ARBA00022490"/>
    </source>
</evidence>
<dbReference type="InterPro" id="IPR001849">
    <property type="entry name" value="PH_domain"/>
</dbReference>
<dbReference type="PANTHER" id="PTHR12673:SF14">
    <property type="entry name" value="FYVE, RHOGEF AND PH DOMAIN-CONTAINING PROTEIN 3"/>
    <property type="match status" value="1"/>
</dbReference>
<dbReference type="GO" id="GO:0005856">
    <property type="term" value="C:cytoskeleton"/>
    <property type="evidence" value="ECO:0007669"/>
    <property type="project" value="UniProtKB-SubCell"/>
</dbReference>
<dbReference type="InterPro" id="IPR000306">
    <property type="entry name" value="Znf_FYVE"/>
</dbReference>
<feature type="compositionally biased region" description="Low complexity" evidence="11">
    <location>
        <begin position="723"/>
        <end position="733"/>
    </location>
</feature>
<keyword evidence="8" id="KW-0862">Zinc</keyword>
<dbReference type="InterPro" id="IPR035899">
    <property type="entry name" value="DBL_dom_sf"/>
</dbReference>
<dbReference type="SMART" id="SM00233">
    <property type="entry name" value="PH"/>
    <property type="match status" value="2"/>
</dbReference>
<keyword evidence="3" id="KW-0597">Phosphoprotein</keyword>
<keyword evidence="16" id="KW-1185">Reference proteome</keyword>
<keyword evidence="4" id="KW-0344">Guanine-nucleotide releasing factor</keyword>
<dbReference type="InterPro" id="IPR051092">
    <property type="entry name" value="FYVE_RhoGEF_PH"/>
</dbReference>